<dbReference type="PANTHER" id="PTHR43649:SF14">
    <property type="entry name" value="BLR3389 PROTEIN"/>
    <property type="match status" value="1"/>
</dbReference>
<evidence type="ECO:0000256" key="1">
    <source>
        <dbReference type="SAM" id="SignalP"/>
    </source>
</evidence>
<accession>A0A1I5NNM2</accession>
<evidence type="ECO:0000313" key="5">
    <source>
        <dbReference type="Proteomes" id="UP000321547"/>
    </source>
</evidence>
<dbReference type="RefSeq" id="WP_089831168.1">
    <property type="nucleotide sequence ID" value="NZ_BJWI01000009.1"/>
</dbReference>
<keyword evidence="1" id="KW-0732">Signal</keyword>
<dbReference type="Proteomes" id="UP000242243">
    <property type="component" value="Unassembled WGS sequence"/>
</dbReference>
<organism evidence="3 4">
    <name type="scientific">Halolactibacillus halophilus</name>
    <dbReference type="NCBI Taxonomy" id="306540"/>
    <lineage>
        <taxon>Bacteria</taxon>
        <taxon>Bacillati</taxon>
        <taxon>Bacillota</taxon>
        <taxon>Bacilli</taxon>
        <taxon>Bacillales</taxon>
        <taxon>Bacillaceae</taxon>
        <taxon>Halolactibacillus</taxon>
    </lineage>
</organism>
<dbReference type="PANTHER" id="PTHR43649">
    <property type="entry name" value="ARABINOSE-BINDING PROTEIN-RELATED"/>
    <property type="match status" value="1"/>
</dbReference>
<keyword evidence="5" id="KW-1185">Reference proteome</keyword>
<protein>
    <submittedName>
        <fullName evidence="3">Raffinose/stachyose/melibiose transport system substrate-binding protein</fullName>
    </submittedName>
    <submittedName>
        <fullName evidence="2">Sugar ABC transporter substrate-binding protein</fullName>
    </submittedName>
</protein>
<proteinExistence type="predicted"/>
<dbReference type="AlphaFoldDB" id="A0A1I5NNM2"/>
<sequence length="440" mass="48195">MKAFILKFTLFVAIVSLLTACGSGDDNATGSENQGGDDVSISLMHYYNKELGEPAPTAQLEKLDEFAANNPDVTINQEIQSHDNYETKVKTLAAGDELPDVFLIKGSMTQQFLENEQVMNLDEFLNENDGWQDQFIDGTLTPFQVDGSAYGVPISGGATHIVYYNQAIFDEVGIEAFPATWDEFLAAIDTLNENDVTPIALGNKGKWVLNSSYLSTLGNRYTGDEWFDNILANNGEAAFTDQPFIDALSAINQLADRDAFNENMNSIDNSEQQALYMNGKAAMFIEGDWAAGSISSNAPEEVLENTHVAIFPAIDDAGGNQNTVSGGGGWAYAINADVTGEKLEAIKDMIYHLTNEEAGKLILEKGQMPAIKVSGTEDMELGRLTREILELLEDNKYVPIYDTILEPALIEEMNNNMQVMVIGQVTPEKAAENIQKVYSK</sequence>
<evidence type="ECO:0000313" key="3">
    <source>
        <dbReference type="EMBL" id="SFP23277.1"/>
    </source>
</evidence>
<dbReference type="InterPro" id="IPR006059">
    <property type="entry name" value="SBP"/>
</dbReference>
<dbReference type="SUPFAM" id="SSF53850">
    <property type="entry name" value="Periplasmic binding protein-like II"/>
    <property type="match status" value="1"/>
</dbReference>
<dbReference type="EMBL" id="FOXC01000010">
    <property type="protein sequence ID" value="SFP23277.1"/>
    <property type="molecule type" value="Genomic_DNA"/>
</dbReference>
<dbReference type="InterPro" id="IPR050490">
    <property type="entry name" value="Bact_solute-bd_prot1"/>
</dbReference>
<feature type="signal peptide" evidence="1">
    <location>
        <begin position="1"/>
        <end position="28"/>
    </location>
</feature>
<dbReference type="Gene3D" id="3.40.190.10">
    <property type="entry name" value="Periplasmic binding protein-like II"/>
    <property type="match status" value="2"/>
</dbReference>
<dbReference type="Pfam" id="PF01547">
    <property type="entry name" value="SBP_bac_1"/>
    <property type="match status" value="1"/>
</dbReference>
<reference evidence="3 4" key="1">
    <citation type="submission" date="2016-10" db="EMBL/GenBank/DDBJ databases">
        <authorList>
            <person name="de Groot N.N."/>
        </authorList>
    </citation>
    <scope>NUCLEOTIDE SEQUENCE [LARGE SCALE GENOMIC DNA]</scope>
    <source>
        <strain evidence="3 4">DSM 17073</strain>
    </source>
</reference>
<name>A0A1I5NNM2_9BACI</name>
<dbReference type="STRING" id="306540.SAMN05421839_11040"/>
<reference evidence="2 5" key="2">
    <citation type="submission" date="2019-07" db="EMBL/GenBank/DDBJ databases">
        <title>Whole genome shotgun sequence of Halolactibacillus halophilus NBRC 100868.</title>
        <authorList>
            <person name="Hosoyama A."/>
            <person name="Uohara A."/>
            <person name="Ohji S."/>
            <person name="Ichikawa N."/>
        </authorList>
    </citation>
    <scope>NUCLEOTIDE SEQUENCE [LARGE SCALE GENOMIC DNA]</scope>
    <source>
        <strain evidence="2 5">NBRC 100868</strain>
    </source>
</reference>
<dbReference type="Proteomes" id="UP000321547">
    <property type="component" value="Unassembled WGS sequence"/>
</dbReference>
<dbReference type="EMBL" id="BJWI01000009">
    <property type="protein sequence ID" value="GEM01398.1"/>
    <property type="molecule type" value="Genomic_DNA"/>
</dbReference>
<evidence type="ECO:0000313" key="2">
    <source>
        <dbReference type="EMBL" id="GEM01398.1"/>
    </source>
</evidence>
<evidence type="ECO:0000313" key="4">
    <source>
        <dbReference type="Proteomes" id="UP000242243"/>
    </source>
</evidence>
<feature type="chain" id="PRO_5017363414" evidence="1">
    <location>
        <begin position="29"/>
        <end position="440"/>
    </location>
</feature>
<gene>
    <name evidence="2" type="ORF">HHA03_09300</name>
    <name evidence="3" type="ORF">SAMN05421839_11040</name>
</gene>
<dbReference type="OrthoDB" id="9798191at2"/>
<dbReference type="PROSITE" id="PS51257">
    <property type="entry name" value="PROKAR_LIPOPROTEIN"/>
    <property type="match status" value="1"/>
</dbReference>